<protein>
    <submittedName>
        <fullName evidence="2">Uncharacterized protein</fullName>
    </submittedName>
</protein>
<evidence type="ECO:0000313" key="3">
    <source>
        <dbReference type="Proteomes" id="UP001221757"/>
    </source>
</evidence>
<comment type="caution">
    <text evidence="2">The sequence shown here is derived from an EMBL/GenBank/DDBJ whole genome shotgun (WGS) entry which is preliminary data.</text>
</comment>
<evidence type="ECO:0000313" key="2">
    <source>
        <dbReference type="EMBL" id="KAJ7707552.1"/>
    </source>
</evidence>
<name>A0AAD7MA97_MYCRO</name>
<dbReference type="EMBL" id="JARKIE010000005">
    <property type="protein sequence ID" value="KAJ7707552.1"/>
    <property type="molecule type" value="Genomic_DNA"/>
</dbReference>
<reference evidence="2" key="1">
    <citation type="submission" date="2023-03" db="EMBL/GenBank/DDBJ databases">
        <title>Massive genome expansion in bonnet fungi (Mycena s.s.) driven by repeated elements and novel gene families across ecological guilds.</title>
        <authorList>
            <consortium name="Lawrence Berkeley National Laboratory"/>
            <person name="Harder C.B."/>
            <person name="Miyauchi S."/>
            <person name="Viragh M."/>
            <person name="Kuo A."/>
            <person name="Thoen E."/>
            <person name="Andreopoulos B."/>
            <person name="Lu D."/>
            <person name="Skrede I."/>
            <person name="Drula E."/>
            <person name="Henrissat B."/>
            <person name="Morin E."/>
            <person name="Kohler A."/>
            <person name="Barry K."/>
            <person name="LaButti K."/>
            <person name="Morin E."/>
            <person name="Salamov A."/>
            <person name="Lipzen A."/>
            <person name="Mereny Z."/>
            <person name="Hegedus B."/>
            <person name="Baldrian P."/>
            <person name="Stursova M."/>
            <person name="Weitz H."/>
            <person name="Taylor A."/>
            <person name="Grigoriev I.V."/>
            <person name="Nagy L.G."/>
            <person name="Martin F."/>
            <person name="Kauserud H."/>
        </authorList>
    </citation>
    <scope>NUCLEOTIDE SEQUENCE</scope>
    <source>
        <strain evidence="2">CBHHK067</strain>
    </source>
</reference>
<sequence>MDTVAEKLNSASSPAVGGSSNAKSKSALGGILGFTGIGSGSRRAAHKIKVWSSIPASWMKRITLRPGRRCSVTSSGAVGSMSRGSHVLPFPVPFSVPFVNPPPSRTSGSGSWFMSRMSVPAGGHADASPATAAAMLSGVGRASAARREFESVMRATVGTQRSATRSSGFGEWVGGLGGRMPHVPATAGSITNSPSTTLGVSAPTLTNQRFGTVLHGFKSAGGGGGG</sequence>
<accession>A0AAD7MA97</accession>
<evidence type="ECO:0000256" key="1">
    <source>
        <dbReference type="SAM" id="MobiDB-lite"/>
    </source>
</evidence>
<gene>
    <name evidence="2" type="ORF">B0H17DRAFT_1033070</name>
</gene>
<dbReference type="AlphaFoldDB" id="A0AAD7MA97"/>
<dbReference type="Proteomes" id="UP001221757">
    <property type="component" value="Unassembled WGS sequence"/>
</dbReference>
<proteinExistence type="predicted"/>
<feature type="compositionally biased region" description="Polar residues" evidence="1">
    <location>
        <begin position="9"/>
        <end position="23"/>
    </location>
</feature>
<organism evidence="2 3">
    <name type="scientific">Mycena rosella</name>
    <name type="common">Pink bonnet</name>
    <name type="synonym">Agaricus rosellus</name>
    <dbReference type="NCBI Taxonomy" id="1033263"/>
    <lineage>
        <taxon>Eukaryota</taxon>
        <taxon>Fungi</taxon>
        <taxon>Dikarya</taxon>
        <taxon>Basidiomycota</taxon>
        <taxon>Agaricomycotina</taxon>
        <taxon>Agaricomycetes</taxon>
        <taxon>Agaricomycetidae</taxon>
        <taxon>Agaricales</taxon>
        <taxon>Marasmiineae</taxon>
        <taxon>Mycenaceae</taxon>
        <taxon>Mycena</taxon>
    </lineage>
</organism>
<keyword evidence="3" id="KW-1185">Reference proteome</keyword>
<feature type="non-terminal residue" evidence="2">
    <location>
        <position position="1"/>
    </location>
</feature>
<feature type="region of interest" description="Disordered" evidence="1">
    <location>
        <begin position="1"/>
        <end position="23"/>
    </location>
</feature>